<organism evidence="2 3">
    <name type="scientific">Rhizocola hellebori</name>
    <dbReference type="NCBI Taxonomy" id="1392758"/>
    <lineage>
        <taxon>Bacteria</taxon>
        <taxon>Bacillati</taxon>
        <taxon>Actinomycetota</taxon>
        <taxon>Actinomycetes</taxon>
        <taxon>Micromonosporales</taxon>
        <taxon>Micromonosporaceae</taxon>
        <taxon>Rhizocola</taxon>
    </lineage>
</organism>
<sequence length="557" mass="58784">MRRWSWLAAGISAALVFTLGGAAAAYAAYPDVPHHVTVLGIEIGGKSKAGAKRALNEGLAKRAGDLAHPMTVKIEGKVATIQPEDVGLAVDVDATVGKAAKVWPNPITALFGRAEVRPVVSVDAKRLVAALKPTADAISTPATLPGITFEGTTPKPIYPVTGRGLDAQRAAEAVRNAWLHETEAVVPIADIVPVSTAADVDAMMAELALPAVAGPVTIQTEKGPLTATPQQIAASLVITSDESGKLTPHVDEAALRAALKSELDKVEVHPRNATVGDGQIVASSAGTLLDTAALATDLLPVLAKPSPREVSAAIKPVEAATTTAELAALGIKEQVSTFTTSFSGGLSSPRSINIITGAKKVDGALVKPGETFSLNGYTGPRGYAEGYQDAPIIMNGKLTPGVGGGMSQFTTTLFNAAYYAGLEDVEHQPHTIYFSTYPSVIESTIFYPNLDLKFRNNTPYGILIDTSYTEDSLTISMWSTKVYDSVTTEWGAKRNWEEPETVTVPAGPGCIAREGGKGFAQDAWRIFHKEGKEVQREKFSWRYDAEPRVTCGTPKSQ</sequence>
<dbReference type="Proteomes" id="UP000612899">
    <property type="component" value="Unassembled WGS sequence"/>
</dbReference>
<dbReference type="InterPro" id="IPR052913">
    <property type="entry name" value="Glycopeptide_resist_protein"/>
</dbReference>
<keyword evidence="3" id="KW-1185">Reference proteome</keyword>
<name>A0A8J3QGF9_9ACTN</name>
<feature type="chain" id="PRO_5038993859" evidence="1">
    <location>
        <begin position="28"/>
        <end position="557"/>
    </location>
</feature>
<dbReference type="EMBL" id="BONY01000084">
    <property type="protein sequence ID" value="GIH10111.1"/>
    <property type="molecule type" value="Genomic_DNA"/>
</dbReference>
<dbReference type="PANTHER" id="PTHR35788:SF1">
    <property type="entry name" value="EXPORTED PROTEIN"/>
    <property type="match status" value="1"/>
</dbReference>
<dbReference type="AlphaFoldDB" id="A0A8J3QGF9"/>
<dbReference type="Pfam" id="PF04294">
    <property type="entry name" value="VanW"/>
    <property type="match status" value="1"/>
</dbReference>
<reference evidence="2" key="1">
    <citation type="submission" date="2021-01" db="EMBL/GenBank/DDBJ databases">
        <title>Whole genome shotgun sequence of Rhizocola hellebori NBRC 109834.</title>
        <authorList>
            <person name="Komaki H."/>
            <person name="Tamura T."/>
        </authorList>
    </citation>
    <scope>NUCLEOTIDE SEQUENCE</scope>
    <source>
        <strain evidence="2">NBRC 109834</strain>
    </source>
</reference>
<comment type="caution">
    <text evidence="2">The sequence shown here is derived from an EMBL/GenBank/DDBJ whole genome shotgun (WGS) entry which is preliminary data.</text>
</comment>
<evidence type="ECO:0000313" key="2">
    <source>
        <dbReference type="EMBL" id="GIH10111.1"/>
    </source>
</evidence>
<evidence type="ECO:0000313" key="3">
    <source>
        <dbReference type="Proteomes" id="UP000612899"/>
    </source>
</evidence>
<protein>
    <submittedName>
        <fullName evidence="2">Vanomycin resistance protein VanB</fullName>
    </submittedName>
</protein>
<accession>A0A8J3QGF9</accession>
<dbReference type="RefSeq" id="WP_203913828.1">
    <property type="nucleotide sequence ID" value="NZ_BONY01000084.1"/>
</dbReference>
<feature type="signal peptide" evidence="1">
    <location>
        <begin position="1"/>
        <end position="27"/>
    </location>
</feature>
<dbReference type="InterPro" id="IPR007391">
    <property type="entry name" value="Vancomycin_resist_VanW"/>
</dbReference>
<gene>
    <name evidence="2" type="ORF">Rhe02_81780</name>
</gene>
<keyword evidence="1" id="KW-0732">Signal</keyword>
<dbReference type="PANTHER" id="PTHR35788">
    <property type="entry name" value="EXPORTED PROTEIN-RELATED"/>
    <property type="match status" value="1"/>
</dbReference>
<proteinExistence type="predicted"/>
<evidence type="ECO:0000256" key="1">
    <source>
        <dbReference type="SAM" id="SignalP"/>
    </source>
</evidence>